<dbReference type="AlphaFoldDB" id="A0A9P6BCG3"/>
<organism evidence="2 3">
    <name type="scientific">Hydnum rufescens UP504</name>
    <dbReference type="NCBI Taxonomy" id="1448309"/>
    <lineage>
        <taxon>Eukaryota</taxon>
        <taxon>Fungi</taxon>
        <taxon>Dikarya</taxon>
        <taxon>Basidiomycota</taxon>
        <taxon>Agaricomycotina</taxon>
        <taxon>Agaricomycetes</taxon>
        <taxon>Cantharellales</taxon>
        <taxon>Hydnaceae</taxon>
        <taxon>Hydnum</taxon>
    </lineage>
</organism>
<reference evidence="2" key="1">
    <citation type="journal article" date="2020" name="Nat. Commun.">
        <title>Large-scale genome sequencing of mycorrhizal fungi provides insights into the early evolution of symbiotic traits.</title>
        <authorList>
            <person name="Miyauchi S."/>
            <person name="Kiss E."/>
            <person name="Kuo A."/>
            <person name="Drula E."/>
            <person name="Kohler A."/>
            <person name="Sanchez-Garcia M."/>
            <person name="Morin E."/>
            <person name="Andreopoulos B."/>
            <person name="Barry K.W."/>
            <person name="Bonito G."/>
            <person name="Buee M."/>
            <person name="Carver A."/>
            <person name="Chen C."/>
            <person name="Cichocki N."/>
            <person name="Clum A."/>
            <person name="Culley D."/>
            <person name="Crous P.W."/>
            <person name="Fauchery L."/>
            <person name="Girlanda M."/>
            <person name="Hayes R.D."/>
            <person name="Keri Z."/>
            <person name="LaButti K."/>
            <person name="Lipzen A."/>
            <person name="Lombard V."/>
            <person name="Magnuson J."/>
            <person name="Maillard F."/>
            <person name="Murat C."/>
            <person name="Nolan M."/>
            <person name="Ohm R.A."/>
            <person name="Pangilinan J."/>
            <person name="Pereira M.F."/>
            <person name="Perotto S."/>
            <person name="Peter M."/>
            <person name="Pfister S."/>
            <person name="Riley R."/>
            <person name="Sitrit Y."/>
            <person name="Stielow J.B."/>
            <person name="Szollosi G."/>
            <person name="Zifcakova L."/>
            <person name="Stursova M."/>
            <person name="Spatafora J.W."/>
            <person name="Tedersoo L."/>
            <person name="Vaario L.M."/>
            <person name="Yamada A."/>
            <person name="Yan M."/>
            <person name="Wang P."/>
            <person name="Xu J."/>
            <person name="Bruns T."/>
            <person name="Baldrian P."/>
            <person name="Vilgalys R."/>
            <person name="Dunand C."/>
            <person name="Henrissat B."/>
            <person name="Grigoriev I.V."/>
            <person name="Hibbett D."/>
            <person name="Nagy L.G."/>
            <person name="Martin F.M."/>
        </authorList>
    </citation>
    <scope>NUCLEOTIDE SEQUENCE</scope>
    <source>
        <strain evidence="2">UP504</strain>
    </source>
</reference>
<dbReference type="InterPro" id="IPR018289">
    <property type="entry name" value="MULE_transposase_dom"/>
</dbReference>
<name>A0A9P6BCG3_9AGAM</name>
<evidence type="ECO:0000313" key="3">
    <source>
        <dbReference type="Proteomes" id="UP000886523"/>
    </source>
</evidence>
<protein>
    <recommendedName>
        <fullName evidence="1">MULE transposase domain-containing protein</fullName>
    </recommendedName>
</protein>
<dbReference type="EMBL" id="MU128913">
    <property type="protein sequence ID" value="KAF9520171.1"/>
    <property type="molecule type" value="Genomic_DNA"/>
</dbReference>
<dbReference type="Pfam" id="PF10551">
    <property type="entry name" value="MULE"/>
    <property type="match status" value="1"/>
</dbReference>
<feature type="non-terminal residue" evidence="2">
    <location>
        <position position="1"/>
    </location>
</feature>
<accession>A0A9P6BCG3</accession>
<proteinExistence type="predicted"/>
<evidence type="ECO:0000259" key="1">
    <source>
        <dbReference type="Pfam" id="PF10551"/>
    </source>
</evidence>
<sequence length="188" mass="20941">VNETIWWLDKDQVTPAQLLLKADNGQNIEIIIIREEPGIHVIAFALKNPTQLWATHTVELALDGTFNTNAAGYEMSTIMAEANGQGIPLGFFMHVSTDSTAANGAKGQVLNDFLAYYARRCPNIKFTLSNKESSEIKAMCTTFPCAKHVCCFWHATTYVNERLAKNIPPAAYDPHSAHHIFGFIDPMW</sequence>
<feature type="non-terminal residue" evidence="2">
    <location>
        <position position="188"/>
    </location>
</feature>
<keyword evidence="3" id="KW-1185">Reference proteome</keyword>
<gene>
    <name evidence="2" type="ORF">BS47DRAFT_1249479</name>
</gene>
<dbReference type="OrthoDB" id="2437251at2759"/>
<evidence type="ECO:0000313" key="2">
    <source>
        <dbReference type="EMBL" id="KAF9520171.1"/>
    </source>
</evidence>
<comment type="caution">
    <text evidence="2">The sequence shown here is derived from an EMBL/GenBank/DDBJ whole genome shotgun (WGS) entry which is preliminary data.</text>
</comment>
<dbReference type="Proteomes" id="UP000886523">
    <property type="component" value="Unassembled WGS sequence"/>
</dbReference>
<feature type="domain" description="MULE transposase" evidence="1">
    <location>
        <begin position="61"/>
        <end position="156"/>
    </location>
</feature>